<evidence type="ECO:0000259" key="7">
    <source>
        <dbReference type="Pfam" id="PF20908"/>
    </source>
</evidence>
<evidence type="ECO:0000259" key="6">
    <source>
        <dbReference type="Pfam" id="PF07910"/>
    </source>
</evidence>
<dbReference type="Pfam" id="PF07910">
    <property type="entry name" value="Peptidase_C78"/>
    <property type="match status" value="1"/>
</dbReference>
<dbReference type="GO" id="GO:0005783">
    <property type="term" value="C:endoplasmic reticulum"/>
    <property type="evidence" value="ECO:0007669"/>
    <property type="project" value="TreeGrafter"/>
</dbReference>
<evidence type="ECO:0000313" key="8">
    <source>
        <dbReference type="EMBL" id="EDW25288.1"/>
    </source>
</evidence>
<comment type="similarity">
    <text evidence="1">Belongs to the peptidase C78 family.</text>
</comment>
<dbReference type="STRING" id="7234.B4ISA7"/>
<dbReference type="GO" id="GO:0071567">
    <property type="term" value="F:deUFMylase activity"/>
    <property type="evidence" value="ECO:0007669"/>
    <property type="project" value="TreeGrafter"/>
</dbReference>
<evidence type="ECO:0000256" key="3">
    <source>
        <dbReference type="ARBA" id="ARBA00022786"/>
    </source>
</evidence>
<keyword evidence="4" id="KW-0378">Hydrolase</keyword>
<evidence type="ECO:0000256" key="1">
    <source>
        <dbReference type="ARBA" id="ARBA00008552"/>
    </source>
</evidence>
<keyword evidence="5" id="KW-0788">Thiol protease</keyword>
<feature type="domain" description="UFSP1/2/DUB catalytic" evidence="6">
    <location>
        <begin position="77"/>
        <end position="127"/>
    </location>
</feature>
<dbReference type="Gene3D" id="3.90.70.130">
    <property type="match status" value="1"/>
</dbReference>
<dbReference type="HOGENOM" id="CLU_1623104_0_0_1"/>
<dbReference type="PANTHER" id="PTHR48153">
    <property type="entry name" value="UFM1-SPECIFIC PROTEASE 2"/>
    <property type="match status" value="1"/>
</dbReference>
<dbReference type="Proteomes" id="UP000008744">
    <property type="component" value="Unassembled WGS sequence"/>
</dbReference>
<gene>
    <name evidence="8" type="primary">Dper\GL19992</name>
    <name evidence="8" type="ORF">Dper_GL19992</name>
</gene>
<reference evidence="8 9" key="1">
    <citation type="journal article" date="2007" name="Nature">
        <title>Evolution of genes and genomes on the Drosophila phylogeny.</title>
        <authorList>
            <consortium name="Drosophila 12 Genomes Consortium"/>
            <person name="Clark A.G."/>
            <person name="Eisen M.B."/>
            <person name="Smith D.R."/>
            <person name="Bergman C.M."/>
            <person name="Oliver B."/>
            <person name="Markow T.A."/>
            <person name="Kaufman T.C."/>
            <person name="Kellis M."/>
            <person name="Gelbart W."/>
            <person name="Iyer V.N."/>
            <person name="Pollard D.A."/>
            <person name="Sackton T.B."/>
            <person name="Larracuente A.M."/>
            <person name="Singh N.D."/>
            <person name="Abad J.P."/>
            <person name="Abt D.N."/>
            <person name="Adryan B."/>
            <person name="Aguade M."/>
            <person name="Akashi H."/>
            <person name="Anderson W.W."/>
            <person name="Aquadro C.F."/>
            <person name="Ardell D.H."/>
            <person name="Arguello R."/>
            <person name="Artieri C.G."/>
            <person name="Barbash D.A."/>
            <person name="Barker D."/>
            <person name="Barsanti P."/>
            <person name="Batterham P."/>
            <person name="Batzoglou S."/>
            <person name="Begun D."/>
            <person name="Bhutkar A."/>
            <person name="Blanco E."/>
            <person name="Bosak S.A."/>
            <person name="Bradley R.K."/>
            <person name="Brand A.D."/>
            <person name="Brent M.R."/>
            <person name="Brooks A.N."/>
            <person name="Brown R.H."/>
            <person name="Butlin R.K."/>
            <person name="Caggese C."/>
            <person name="Calvi B.R."/>
            <person name="Bernardo de Carvalho A."/>
            <person name="Caspi A."/>
            <person name="Castrezana S."/>
            <person name="Celniker S.E."/>
            <person name="Chang J.L."/>
            <person name="Chapple C."/>
            <person name="Chatterji S."/>
            <person name="Chinwalla A."/>
            <person name="Civetta A."/>
            <person name="Clifton S.W."/>
            <person name="Comeron J.M."/>
            <person name="Costello J.C."/>
            <person name="Coyne J.A."/>
            <person name="Daub J."/>
            <person name="David R.G."/>
            <person name="Delcher A.L."/>
            <person name="Delehaunty K."/>
            <person name="Do C.B."/>
            <person name="Ebling H."/>
            <person name="Edwards K."/>
            <person name="Eickbush T."/>
            <person name="Evans J.D."/>
            <person name="Filipski A."/>
            <person name="Findeiss S."/>
            <person name="Freyhult E."/>
            <person name="Fulton L."/>
            <person name="Fulton R."/>
            <person name="Garcia A.C."/>
            <person name="Gardiner A."/>
            <person name="Garfield D.A."/>
            <person name="Garvin B.E."/>
            <person name="Gibson G."/>
            <person name="Gilbert D."/>
            <person name="Gnerre S."/>
            <person name="Godfrey J."/>
            <person name="Good R."/>
            <person name="Gotea V."/>
            <person name="Gravely B."/>
            <person name="Greenberg A.J."/>
            <person name="Griffiths-Jones S."/>
            <person name="Gross S."/>
            <person name="Guigo R."/>
            <person name="Gustafson E.A."/>
            <person name="Haerty W."/>
            <person name="Hahn M.W."/>
            <person name="Halligan D.L."/>
            <person name="Halpern A.L."/>
            <person name="Halter G.M."/>
            <person name="Han M.V."/>
            <person name="Heger A."/>
            <person name="Hillier L."/>
            <person name="Hinrichs A.S."/>
            <person name="Holmes I."/>
            <person name="Hoskins R.A."/>
            <person name="Hubisz M.J."/>
            <person name="Hultmark D."/>
            <person name="Huntley M.A."/>
            <person name="Jaffe D.B."/>
            <person name="Jagadeeshan S."/>
            <person name="Jeck W.R."/>
            <person name="Johnson J."/>
            <person name="Jones C.D."/>
            <person name="Jordan W.C."/>
            <person name="Karpen G.H."/>
            <person name="Kataoka E."/>
            <person name="Keightley P.D."/>
            <person name="Kheradpour P."/>
            <person name="Kirkness E.F."/>
            <person name="Koerich L.B."/>
            <person name="Kristiansen K."/>
            <person name="Kudrna D."/>
            <person name="Kulathinal R.J."/>
            <person name="Kumar S."/>
            <person name="Kwok R."/>
            <person name="Lander E."/>
            <person name="Langley C.H."/>
            <person name="Lapoint R."/>
            <person name="Lazzaro B.P."/>
            <person name="Lee S.J."/>
            <person name="Levesque L."/>
            <person name="Li R."/>
            <person name="Lin C.F."/>
            <person name="Lin M.F."/>
            <person name="Lindblad-Toh K."/>
            <person name="Llopart A."/>
            <person name="Long M."/>
            <person name="Low L."/>
            <person name="Lozovsky E."/>
            <person name="Lu J."/>
            <person name="Luo M."/>
            <person name="Machado C.A."/>
            <person name="Makalowski W."/>
            <person name="Marzo M."/>
            <person name="Matsuda M."/>
            <person name="Matzkin L."/>
            <person name="McAllister B."/>
            <person name="McBride C.S."/>
            <person name="McKernan B."/>
            <person name="McKernan K."/>
            <person name="Mendez-Lago M."/>
            <person name="Minx P."/>
            <person name="Mollenhauer M.U."/>
            <person name="Montooth K."/>
            <person name="Mount S.M."/>
            <person name="Mu X."/>
            <person name="Myers E."/>
            <person name="Negre B."/>
            <person name="Newfeld S."/>
            <person name="Nielsen R."/>
            <person name="Noor M.A."/>
            <person name="O'Grady P."/>
            <person name="Pachter L."/>
            <person name="Papaceit M."/>
            <person name="Parisi M.J."/>
            <person name="Parisi M."/>
            <person name="Parts L."/>
            <person name="Pedersen J.S."/>
            <person name="Pesole G."/>
            <person name="Phillippy A.M."/>
            <person name="Ponting C.P."/>
            <person name="Pop M."/>
            <person name="Porcelli D."/>
            <person name="Powell J.R."/>
            <person name="Prohaska S."/>
            <person name="Pruitt K."/>
            <person name="Puig M."/>
            <person name="Quesneville H."/>
            <person name="Ram K.R."/>
            <person name="Rand D."/>
            <person name="Rasmussen M.D."/>
            <person name="Reed L.K."/>
            <person name="Reenan R."/>
            <person name="Reily A."/>
            <person name="Remington K.A."/>
            <person name="Rieger T.T."/>
            <person name="Ritchie M.G."/>
            <person name="Robin C."/>
            <person name="Rogers Y.H."/>
            <person name="Rohde C."/>
            <person name="Rozas J."/>
            <person name="Rubenfield M.J."/>
            <person name="Ruiz A."/>
            <person name="Russo S."/>
            <person name="Salzberg S.L."/>
            <person name="Sanchez-Gracia A."/>
            <person name="Saranga D.J."/>
            <person name="Sato H."/>
            <person name="Schaeffer S.W."/>
            <person name="Schatz M.C."/>
            <person name="Schlenke T."/>
            <person name="Schwartz R."/>
            <person name="Segarra C."/>
            <person name="Singh R.S."/>
            <person name="Sirot L."/>
            <person name="Sirota M."/>
            <person name="Sisneros N.B."/>
            <person name="Smith C.D."/>
            <person name="Smith T.F."/>
            <person name="Spieth J."/>
            <person name="Stage D.E."/>
            <person name="Stark A."/>
            <person name="Stephan W."/>
            <person name="Strausberg R.L."/>
            <person name="Strempel S."/>
            <person name="Sturgill D."/>
            <person name="Sutton G."/>
            <person name="Sutton G.G."/>
            <person name="Tao W."/>
            <person name="Teichmann S."/>
            <person name="Tobari Y.N."/>
            <person name="Tomimura Y."/>
            <person name="Tsolas J.M."/>
            <person name="Valente V.L."/>
            <person name="Venter E."/>
            <person name="Venter J.C."/>
            <person name="Vicario S."/>
            <person name="Vieira F.G."/>
            <person name="Vilella A.J."/>
            <person name="Villasante A."/>
            <person name="Walenz B."/>
            <person name="Wang J."/>
            <person name="Wasserman M."/>
            <person name="Watts T."/>
            <person name="Wilson D."/>
            <person name="Wilson R.K."/>
            <person name="Wing R.A."/>
            <person name="Wolfner M.F."/>
            <person name="Wong A."/>
            <person name="Wong G.K."/>
            <person name="Wu C.I."/>
            <person name="Wu G."/>
            <person name="Yamamoto D."/>
            <person name="Yang H.P."/>
            <person name="Yang S.P."/>
            <person name="Yorke J.A."/>
            <person name="Yoshida K."/>
            <person name="Zdobnov E."/>
            <person name="Zhang P."/>
            <person name="Zhang Y."/>
            <person name="Zimin A.V."/>
            <person name="Baldwin J."/>
            <person name="Abdouelleil A."/>
            <person name="Abdulkadir J."/>
            <person name="Abebe A."/>
            <person name="Abera B."/>
            <person name="Abreu J."/>
            <person name="Acer S.C."/>
            <person name="Aftuck L."/>
            <person name="Alexander A."/>
            <person name="An P."/>
            <person name="Anderson E."/>
            <person name="Anderson S."/>
            <person name="Arachi H."/>
            <person name="Azer M."/>
            <person name="Bachantsang P."/>
            <person name="Barry A."/>
            <person name="Bayul T."/>
            <person name="Berlin A."/>
            <person name="Bessette D."/>
            <person name="Bloom T."/>
            <person name="Blye J."/>
            <person name="Boguslavskiy L."/>
            <person name="Bonnet C."/>
            <person name="Boukhgalter B."/>
            <person name="Bourzgui I."/>
            <person name="Brown A."/>
            <person name="Cahill P."/>
            <person name="Channer S."/>
            <person name="Cheshatsang Y."/>
            <person name="Chuda L."/>
            <person name="Citroen M."/>
            <person name="Collymore A."/>
            <person name="Cooke P."/>
            <person name="Costello M."/>
            <person name="D'Aco K."/>
            <person name="Daza R."/>
            <person name="De Haan G."/>
            <person name="DeGray S."/>
            <person name="DeMaso C."/>
            <person name="Dhargay N."/>
            <person name="Dooley K."/>
            <person name="Dooley E."/>
            <person name="Doricent M."/>
            <person name="Dorje P."/>
            <person name="Dorjee K."/>
            <person name="Dupes A."/>
            <person name="Elong R."/>
            <person name="Falk J."/>
            <person name="Farina A."/>
            <person name="Faro S."/>
            <person name="Ferguson D."/>
            <person name="Fisher S."/>
            <person name="Foley C.D."/>
            <person name="Franke A."/>
            <person name="Friedrich D."/>
            <person name="Gadbois L."/>
            <person name="Gearin G."/>
            <person name="Gearin C.R."/>
            <person name="Giannoukos G."/>
            <person name="Goode T."/>
            <person name="Graham J."/>
            <person name="Grandbois E."/>
            <person name="Grewal S."/>
            <person name="Gyaltsen K."/>
            <person name="Hafez N."/>
            <person name="Hagos B."/>
            <person name="Hall J."/>
            <person name="Henson C."/>
            <person name="Hollinger A."/>
            <person name="Honan T."/>
            <person name="Huard M.D."/>
            <person name="Hughes L."/>
            <person name="Hurhula B."/>
            <person name="Husby M.E."/>
            <person name="Kamat A."/>
            <person name="Kanga B."/>
            <person name="Kashin S."/>
            <person name="Khazanovich D."/>
            <person name="Kisner P."/>
            <person name="Lance K."/>
            <person name="Lara M."/>
            <person name="Lee W."/>
            <person name="Lennon N."/>
            <person name="Letendre F."/>
            <person name="LeVine R."/>
            <person name="Lipovsky A."/>
            <person name="Liu X."/>
            <person name="Liu J."/>
            <person name="Liu S."/>
            <person name="Lokyitsang T."/>
            <person name="Lokyitsang Y."/>
            <person name="Lubonja R."/>
            <person name="Lui A."/>
            <person name="MacDonald P."/>
            <person name="Magnisalis V."/>
            <person name="Maru K."/>
            <person name="Matthews C."/>
            <person name="McCusker W."/>
            <person name="McDonough S."/>
            <person name="Mehta T."/>
            <person name="Meldrim J."/>
            <person name="Meneus L."/>
            <person name="Mihai O."/>
            <person name="Mihalev A."/>
            <person name="Mihova T."/>
            <person name="Mittelman R."/>
            <person name="Mlenga V."/>
            <person name="Montmayeur A."/>
            <person name="Mulrain L."/>
            <person name="Navidi A."/>
            <person name="Naylor J."/>
            <person name="Negash T."/>
            <person name="Nguyen T."/>
            <person name="Nguyen N."/>
            <person name="Nicol R."/>
            <person name="Norbu C."/>
            <person name="Norbu N."/>
            <person name="Novod N."/>
            <person name="O'Neill B."/>
            <person name="Osman S."/>
            <person name="Markiewicz E."/>
            <person name="Oyono O.L."/>
            <person name="Patti C."/>
            <person name="Phunkhang P."/>
            <person name="Pierre F."/>
            <person name="Priest M."/>
            <person name="Raghuraman S."/>
            <person name="Rege F."/>
            <person name="Reyes R."/>
            <person name="Rise C."/>
            <person name="Rogov P."/>
            <person name="Ross K."/>
            <person name="Ryan E."/>
            <person name="Settipalli S."/>
            <person name="Shea T."/>
            <person name="Sherpa N."/>
            <person name="Shi L."/>
            <person name="Shih D."/>
            <person name="Sparrow T."/>
            <person name="Spaulding J."/>
            <person name="Stalker J."/>
            <person name="Stange-Thomann N."/>
            <person name="Stavropoulos S."/>
            <person name="Stone C."/>
            <person name="Strader C."/>
            <person name="Tesfaye S."/>
            <person name="Thomson T."/>
            <person name="Thoulutsang Y."/>
            <person name="Thoulutsang D."/>
            <person name="Topham K."/>
            <person name="Topping I."/>
            <person name="Tsamla T."/>
            <person name="Vassiliev H."/>
            <person name="Vo A."/>
            <person name="Wangchuk T."/>
            <person name="Wangdi T."/>
            <person name="Weiand M."/>
            <person name="Wilkinson J."/>
            <person name="Wilson A."/>
            <person name="Yadav S."/>
            <person name="Young G."/>
            <person name="Yu Q."/>
            <person name="Zembek L."/>
            <person name="Zhong D."/>
            <person name="Zimmer A."/>
            <person name="Zwirko Z."/>
            <person name="Jaffe D.B."/>
            <person name="Alvarez P."/>
            <person name="Brockman W."/>
            <person name="Butler J."/>
            <person name="Chin C."/>
            <person name="Gnerre S."/>
            <person name="Grabherr M."/>
            <person name="Kleber M."/>
            <person name="Mauceli E."/>
            <person name="MacCallum I."/>
        </authorList>
    </citation>
    <scope>NUCLEOTIDE SEQUENCE [LARGE SCALE GENOMIC DNA]</scope>
    <source>
        <strain evidence="9">MSH-3 / Tucson 14011-0111.49</strain>
    </source>
</reference>
<protein>
    <submittedName>
        <fullName evidence="8">GL19992</fullName>
    </submittedName>
</protein>
<feature type="non-terminal residue" evidence="8">
    <location>
        <position position="1"/>
    </location>
</feature>
<dbReference type="SMR" id="B4ISA7"/>
<keyword evidence="2" id="KW-0645">Protease</keyword>
<evidence type="ECO:0000256" key="5">
    <source>
        <dbReference type="ARBA" id="ARBA00022807"/>
    </source>
</evidence>
<dbReference type="OrthoDB" id="417506at2759"/>
<dbReference type="GO" id="GO:0005634">
    <property type="term" value="C:nucleus"/>
    <property type="evidence" value="ECO:0007669"/>
    <property type="project" value="TreeGrafter"/>
</dbReference>
<name>B4ISA7_DROPE</name>
<dbReference type="PANTHER" id="PTHR48153:SF2">
    <property type="entry name" value="UFM1-SPECIFIC PROTEASE 2"/>
    <property type="match status" value="1"/>
</dbReference>
<dbReference type="AlphaFoldDB" id="B4ISA7"/>
<feature type="domain" description="UFSP2 second" evidence="7">
    <location>
        <begin position="14"/>
        <end position="52"/>
    </location>
</feature>
<sequence length="164" mass="18831">GFGHFLSCAYLEGLGDDEPIMQERRKRLHRQFSLPVTRPYFRRANQCHFQGEVDDAPWTPLLNTHVGVRPSAVTDGKEYLVNGNYHYYHYLQQQVQDKGWGCAYRSLQTICSWFVLQGYTNAPIPTHLGGTEVPAQNKRQAVFLRGFLPVDWLNRDQHVPAGIS</sequence>
<dbReference type="InterPro" id="IPR049387">
    <property type="entry name" value="UFSP2-like_2nd"/>
</dbReference>
<dbReference type="eggNOG" id="KOG2433">
    <property type="taxonomic scope" value="Eukaryota"/>
</dbReference>
<dbReference type="InterPro" id="IPR012462">
    <property type="entry name" value="UFSP1/2_DUB_cat"/>
</dbReference>
<dbReference type="Pfam" id="PF20908">
    <property type="entry name" value="UfSP2_N"/>
    <property type="match status" value="1"/>
</dbReference>
<evidence type="ECO:0000313" key="9">
    <source>
        <dbReference type="Proteomes" id="UP000008744"/>
    </source>
</evidence>
<keyword evidence="3" id="KW-0833">Ubl conjugation pathway</keyword>
<accession>B4ISA7</accession>
<dbReference type="GO" id="GO:0006508">
    <property type="term" value="P:proteolysis"/>
    <property type="evidence" value="ECO:0007669"/>
    <property type="project" value="UniProtKB-KW"/>
</dbReference>
<proteinExistence type="inferred from homology"/>
<evidence type="ECO:0000256" key="2">
    <source>
        <dbReference type="ARBA" id="ARBA00022670"/>
    </source>
</evidence>
<dbReference type="EMBL" id="CH698981">
    <property type="protein sequence ID" value="EDW25288.1"/>
    <property type="molecule type" value="Genomic_DNA"/>
</dbReference>
<keyword evidence="9" id="KW-1185">Reference proteome</keyword>
<organism evidence="9">
    <name type="scientific">Drosophila persimilis</name>
    <name type="common">Fruit fly</name>
    <dbReference type="NCBI Taxonomy" id="7234"/>
    <lineage>
        <taxon>Eukaryota</taxon>
        <taxon>Metazoa</taxon>
        <taxon>Ecdysozoa</taxon>
        <taxon>Arthropoda</taxon>
        <taxon>Hexapoda</taxon>
        <taxon>Insecta</taxon>
        <taxon>Pterygota</taxon>
        <taxon>Neoptera</taxon>
        <taxon>Endopterygota</taxon>
        <taxon>Diptera</taxon>
        <taxon>Brachycera</taxon>
        <taxon>Muscomorpha</taxon>
        <taxon>Ephydroidea</taxon>
        <taxon>Drosophilidae</taxon>
        <taxon>Drosophila</taxon>
        <taxon>Sophophora</taxon>
    </lineage>
</organism>
<evidence type="ECO:0000256" key="4">
    <source>
        <dbReference type="ARBA" id="ARBA00022801"/>
    </source>
</evidence>